<keyword evidence="1" id="KW-0732">Signal</keyword>
<dbReference type="RefSeq" id="WP_038613770.1">
    <property type="nucleotide sequence ID" value="NZ_CP009048.1"/>
</dbReference>
<evidence type="ECO:0000313" key="3">
    <source>
        <dbReference type="Proteomes" id="UP000028931"/>
    </source>
</evidence>
<dbReference type="SUPFAM" id="SSF48537">
    <property type="entry name" value="Phospholipase C/P1 nuclease"/>
    <property type="match status" value="1"/>
</dbReference>
<reference evidence="2 3" key="1">
    <citation type="submission" date="2014-07" db="EMBL/GenBank/DDBJ databases">
        <authorList>
            <person name="Lee K."/>
            <person name="Lim J.Y."/>
            <person name="Hwang I."/>
        </authorList>
    </citation>
    <scope>NUCLEOTIDE SEQUENCE [LARGE SCALE GENOMIC DNA]</scope>
    <source>
        <strain evidence="2 3">KL28</strain>
    </source>
</reference>
<feature type="chain" id="PRO_5001718239" evidence="1">
    <location>
        <begin position="17"/>
        <end position="438"/>
    </location>
</feature>
<dbReference type="OrthoDB" id="36722at2"/>
<feature type="signal peptide" evidence="1">
    <location>
        <begin position="1"/>
        <end position="16"/>
    </location>
</feature>
<evidence type="ECO:0000256" key="1">
    <source>
        <dbReference type="SAM" id="SignalP"/>
    </source>
</evidence>
<dbReference type="AlphaFoldDB" id="A0A077FCW9"/>
<dbReference type="KEGG" id="palk:PSAKL28_39960"/>
<dbReference type="Gene3D" id="1.10.575.10">
    <property type="entry name" value="P1 Nuclease"/>
    <property type="match status" value="1"/>
</dbReference>
<dbReference type="HOGENOM" id="CLU_577115_0_0_6"/>
<dbReference type="eggNOG" id="ENOG502ZAXV">
    <property type="taxonomic scope" value="Bacteria"/>
</dbReference>
<accession>A0A077FCW9</accession>
<proteinExistence type="predicted"/>
<sequence length="438" mass="48838">MKLKLLLMLLCGIAPAAWGWSNHTVGSYLALQDLPALREAPLVEVEPLEQFLAQQYGAIAALLDEQERFARQHFAQYPSRPDNLKLPAVPGDNLRHTFLTALRINPQIHLAMVIQPLPGQDQPQREHLKAEQVMVEQTLSPWNRQRFIRLAEGEKTTPLAVLASAADEPDYGHDINLFSDNAGEVAALYGFGPQPFGDERFQYSSQAPFHMGFFHENPVVYATAGFLERSWPHWRAYQYLGLARLAFATGHPYWGYRFLGWGMHHVQDLTQPYHAKPLPGVGLLSMLLMEGKALAGHDGDKHAAIERVATRHMEVEKYQAAWLSRLLRNGQRVHPMLQAYADTAQDASYPPYSVDYLRDVVSAQSAAAGVAFDEAIGQWLATAPATSSFSAGNQVQRERYDHPLLNQQLFQQLGNFGAHSRSYARAGLAPSVGVSLAR</sequence>
<dbReference type="GO" id="GO:0016788">
    <property type="term" value="F:hydrolase activity, acting on ester bonds"/>
    <property type="evidence" value="ECO:0007669"/>
    <property type="project" value="InterPro"/>
</dbReference>
<protein>
    <submittedName>
        <fullName evidence="2">Zinc dependent phospholipase C</fullName>
    </submittedName>
</protein>
<gene>
    <name evidence="2" type="ORF">PSAKL28_39960</name>
</gene>
<dbReference type="Proteomes" id="UP000028931">
    <property type="component" value="Chromosome"/>
</dbReference>
<dbReference type="InterPro" id="IPR008947">
    <property type="entry name" value="PLipase_C/P1_nuclease_dom_sf"/>
</dbReference>
<evidence type="ECO:0000313" key="2">
    <source>
        <dbReference type="EMBL" id="AIL63143.1"/>
    </source>
</evidence>
<organism evidence="2 3">
    <name type="scientific">Pseudomonas alkylphenolica</name>
    <dbReference type="NCBI Taxonomy" id="237609"/>
    <lineage>
        <taxon>Bacteria</taxon>
        <taxon>Pseudomonadati</taxon>
        <taxon>Pseudomonadota</taxon>
        <taxon>Gammaproteobacteria</taxon>
        <taxon>Pseudomonadales</taxon>
        <taxon>Pseudomonadaceae</taxon>
        <taxon>Pseudomonas</taxon>
    </lineage>
</organism>
<dbReference type="EMBL" id="CP009048">
    <property type="protein sequence ID" value="AIL63143.1"/>
    <property type="molecule type" value="Genomic_DNA"/>
</dbReference>
<name>A0A077FCW9_9PSED</name>